<proteinExistence type="inferred from homology"/>
<comment type="similarity">
    <text evidence="2">Belongs to the amino acid-polyamine-organocation (APC) superfamily. L-type amino acid transporter (LAT) (TC 2.A.3.8) family.</text>
</comment>
<evidence type="ECO:0000256" key="3">
    <source>
        <dbReference type="ARBA" id="ARBA00022448"/>
    </source>
</evidence>
<dbReference type="PIRSF" id="PIRSF006060">
    <property type="entry name" value="AA_transporter"/>
    <property type="match status" value="1"/>
</dbReference>
<dbReference type="AlphaFoldDB" id="A0ABD2QLF6"/>
<sequence>MKLAEIDIPIKADENLRASVSSLKLKKHIGLMSSVTIIVGTIIGSGIFISPTGVIKNANSLGAAIIIWIASGLFSLMGAYCYAELGTVITRSGADYAYFYEAFGEFAAFLRLYIEVVVVRPSTTAIVAITFANYALVPFYHGCAPPELANKLLAAASIMTVSFINCYSVKLTTRVQDLCMVAKMAALLAIIFCGFYNLAIGRTAEFDNMFQGTSNDFGALVNAFWSGLFSYTGWHYLNCLIDEMKNVKRDLPLAIIISCLVVTAIYTLAICAYGTVLTISETMTTTAIGISFAKKMFGPGWMVMPGFVALSCFGGMNGTIFTTSRLFYAGAQYNHMPKLCSMIHRTKLTPIPAVLVTCATSCLFLIAGDIYQIMNCLNFVQYSAFAIAVVSLLIFRVKRPNVKRVVKVPLPIPITYILCTVLLVFLSFKGSPVESLIGIGLVLTGVPIYMLAIYIKKPVSLERQLRRFTIWNQRVFDIVPSK</sequence>
<gene>
    <name evidence="9" type="ORF">Ciccas_001042</name>
</gene>
<dbReference type="Proteomes" id="UP001626550">
    <property type="component" value="Unassembled WGS sequence"/>
</dbReference>
<feature type="transmembrane region" description="Helical" evidence="8">
    <location>
        <begin position="379"/>
        <end position="397"/>
    </location>
</feature>
<dbReference type="InterPro" id="IPR050598">
    <property type="entry name" value="AminoAcid_Transporter"/>
</dbReference>
<evidence type="ECO:0000313" key="9">
    <source>
        <dbReference type="EMBL" id="KAL3320270.1"/>
    </source>
</evidence>
<evidence type="ECO:0000256" key="1">
    <source>
        <dbReference type="ARBA" id="ARBA00004651"/>
    </source>
</evidence>
<name>A0ABD2QLF6_9PLAT</name>
<reference evidence="9 10" key="1">
    <citation type="submission" date="2024-11" db="EMBL/GenBank/DDBJ databases">
        <title>Adaptive evolution of stress response genes in parasites aligns with host niche diversity.</title>
        <authorList>
            <person name="Hahn C."/>
            <person name="Resl P."/>
        </authorList>
    </citation>
    <scope>NUCLEOTIDE SEQUENCE [LARGE SCALE GENOMIC DNA]</scope>
    <source>
        <strain evidence="9">EGGRZ-B1_66</strain>
        <tissue evidence="9">Body</tissue>
    </source>
</reference>
<feature type="transmembrane region" description="Helical" evidence="8">
    <location>
        <begin position="409"/>
        <end position="429"/>
    </location>
</feature>
<feature type="transmembrane region" description="Helical" evidence="8">
    <location>
        <begin position="253"/>
        <end position="276"/>
    </location>
</feature>
<organism evidence="9 10">
    <name type="scientific">Cichlidogyrus casuarinus</name>
    <dbReference type="NCBI Taxonomy" id="1844966"/>
    <lineage>
        <taxon>Eukaryota</taxon>
        <taxon>Metazoa</taxon>
        <taxon>Spiralia</taxon>
        <taxon>Lophotrochozoa</taxon>
        <taxon>Platyhelminthes</taxon>
        <taxon>Monogenea</taxon>
        <taxon>Monopisthocotylea</taxon>
        <taxon>Dactylogyridea</taxon>
        <taxon>Ancyrocephalidae</taxon>
        <taxon>Cichlidogyrus</taxon>
    </lineage>
</organism>
<comment type="caution">
    <text evidence="9">The sequence shown here is derived from an EMBL/GenBank/DDBJ whole genome shotgun (WGS) entry which is preliminary data.</text>
</comment>
<dbReference type="Pfam" id="PF13520">
    <property type="entry name" value="AA_permease_2"/>
    <property type="match status" value="1"/>
</dbReference>
<accession>A0ABD2QLF6</accession>
<dbReference type="InterPro" id="IPR002293">
    <property type="entry name" value="AA/rel_permease1"/>
</dbReference>
<evidence type="ECO:0000256" key="2">
    <source>
        <dbReference type="ARBA" id="ARBA00007040"/>
    </source>
</evidence>
<dbReference type="PANTHER" id="PTHR11785:SF528">
    <property type="entry name" value="AMINO ACID TRANSPORTER PROTEIN JHI-21"/>
    <property type="match status" value="1"/>
</dbReference>
<dbReference type="FunFam" id="1.20.1740.10:FF:000003">
    <property type="entry name" value="Y+L amino acid transporter 1 isoform X1"/>
    <property type="match status" value="1"/>
</dbReference>
<feature type="transmembrane region" description="Helical" evidence="8">
    <location>
        <begin position="61"/>
        <end position="83"/>
    </location>
</feature>
<feature type="transmembrane region" description="Helical" evidence="8">
    <location>
        <begin position="112"/>
        <end position="136"/>
    </location>
</feature>
<keyword evidence="3" id="KW-0813">Transport</keyword>
<dbReference type="GO" id="GO:0005886">
    <property type="term" value="C:plasma membrane"/>
    <property type="evidence" value="ECO:0007669"/>
    <property type="project" value="UniProtKB-SubCell"/>
</dbReference>
<dbReference type="EMBL" id="JBJKFK010000064">
    <property type="protein sequence ID" value="KAL3320270.1"/>
    <property type="molecule type" value="Genomic_DNA"/>
</dbReference>
<evidence type="ECO:0000313" key="10">
    <source>
        <dbReference type="Proteomes" id="UP001626550"/>
    </source>
</evidence>
<feature type="transmembrane region" description="Helical" evidence="8">
    <location>
        <begin position="306"/>
        <end position="328"/>
    </location>
</feature>
<dbReference type="PANTHER" id="PTHR11785">
    <property type="entry name" value="AMINO ACID TRANSPORTER"/>
    <property type="match status" value="1"/>
</dbReference>
<feature type="transmembrane region" description="Helical" evidence="8">
    <location>
        <begin position="219"/>
        <end position="241"/>
    </location>
</feature>
<evidence type="ECO:0000256" key="5">
    <source>
        <dbReference type="ARBA" id="ARBA00022692"/>
    </source>
</evidence>
<feature type="transmembrane region" description="Helical" evidence="8">
    <location>
        <begin position="180"/>
        <end position="199"/>
    </location>
</feature>
<keyword evidence="6 8" id="KW-1133">Transmembrane helix</keyword>
<dbReference type="Gene3D" id="1.20.1740.10">
    <property type="entry name" value="Amino acid/polyamine transporter I"/>
    <property type="match status" value="1"/>
</dbReference>
<feature type="transmembrane region" description="Helical" evidence="8">
    <location>
        <begin position="435"/>
        <end position="455"/>
    </location>
</feature>
<comment type="subcellular location">
    <subcellularLocation>
        <location evidence="1">Cell membrane</location>
        <topology evidence="1">Multi-pass membrane protein</topology>
    </subcellularLocation>
</comment>
<keyword evidence="7 8" id="KW-0472">Membrane</keyword>
<evidence type="ECO:0000256" key="6">
    <source>
        <dbReference type="ARBA" id="ARBA00022989"/>
    </source>
</evidence>
<protein>
    <submittedName>
        <fullName evidence="9">Uncharacterized protein</fullName>
    </submittedName>
</protein>
<evidence type="ECO:0000256" key="4">
    <source>
        <dbReference type="ARBA" id="ARBA00022475"/>
    </source>
</evidence>
<keyword evidence="10" id="KW-1185">Reference proteome</keyword>
<evidence type="ECO:0000256" key="8">
    <source>
        <dbReference type="SAM" id="Phobius"/>
    </source>
</evidence>
<evidence type="ECO:0000256" key="7">
    <source>
        <dbReference type="ARBA" id="ARBA00023136"/>
    </source>
</evidence>
<keyword evidence="5 8" id="KW-0812">Transmembrane</keyword>
<feature type="transmembrane region" description="Helical" evidence="8">
    <location>
        <begin position="29"/>
        <end position="49"/>
    </location>
</feature>
<feature type="transmembrane region" description="Helical" evidence="8">
    <location>
        <begin position="348"/>
        <end position="367"/>
    </location>
</feature>
<keyword evidence="4" id="KW-1003">Cell membrane</keyword>
<feature type="transmembrane region" description="Helical" evidence="8">
    <location>
        <begin position="148"/>
        <end position="168"/>
    </location>
</feature>